<dbReference type="STRING" id="1210089.GCA_001613165_07310"/>
<comment type="caution">
    <text evidence="1">The sequence shown here is derived from an EMBL/GenBank/DDBJ whole genome shotgun (WGS) entry which is preliminary data.</text>
</comment>
<protein>
    <submittedName>
        <fullName evidence="1">Uncharacterized protein</fullName>
    </submittedName>
</protein>
<sequence>MLVMIAVDSPSPDGAGRVAAYTVPTGYAQGQRMSCSGYSICRSGPRVETTHEY</sequence>
<organism evidence="1 2">
    <name type="scientific">Nocardia mexicana</name>
    <dbReference type="NCBI Taxonomy" id="279262"/>
    <lineage>
        <taxon>Bacteria</taxon>
        <taxon>Bacillati</taxon>
        <taxon>Actinomycetota</taxon>
        <taxon>Actinomycetes</taxon>
        <taxon>Mycobacteriales</taxon>
        <taxon>Nocardiaceae</taxon>
        <taxon>Nocardia</taxon>
    </lineage>
</organism>
<accession>A0A370GSG6</accession>
<evidence type="ECO:0000313" key="2">
    <source>
        <dbReference type="Proteomes" id="UP000255355"/>
    </source>
</evidence>
<gene>
    <name evidence="1" type="ORF">DFR68_11118</name>
</gene>
<dbReference type="Proteomes" id="UP000255355">
    <property type="component" value="Unassembled WGS sequence"/>
</dbReference>
<proteinExistence type="predicted"/>
<evidence type="ECO:0000313" key="1">
    <source>
        <dbReference type="EMBL" id="RDI46260.1"/>
    </source>
</evidence>
<keyword evidence="2" id="KW-1185">Reference proteome</keyword>
<name>A0A370GSG6_9NOCA</name>
<dbReference type="AlphaFoldDB" id="A0A370GSG6"/>
<dbReference type="EMBL" id="QQAZ01000011">
    <property type="protein sequence ID" value="RDI46260.1"/>
    <property type="molecule type" value="Genomic_DNA"/>
</dbReference>
<reference evidence="1 2" key="1">
    <citation type="submission" date="2018-07" db="EMBL/GenBank/DDBJ databases">
        <title>Genomic Encyclopedia of Type Strains, Phase IV (KMG-IV): sequencing the most valuable type-strain genomes for metagenomic binning, comparative biology and taxonomic classification.</title>
        <authorList>
            <person name="Goeker M."/>
        </authorList>
    </citation>
    <scope>NUCLEOTIDE SEQUENCE [LARGE SCALE GENOMIC DNA]</scope>
    <source>
        <strain evidence="1 2">DSM 44952</strain>
    </source>
</reference>